<dbReference type="KEGG" id="lrs:PX52LOC_06012"/>
<dbReference type="RefSeq" id="WP_149113408.1">
    <property type="nucleotide sequence ID" value="NZ_CP042425.1"/>
</dbReference>
<dbReference type="Pfam" id="PF00144">
    <property type="entry name" value="Beta-lactamase"/>
    <property type="match status" value="1"/>
</dbReference>
<dbReference type="EMBL" id="CP042425">
    <property type="protein sequence ID" value="QEL18962.1"/>
    <property type="molecule type" value="Genomic_DNA"/>
</dbReference>
<feature type="signal peptide" evidence="1">
    <location>
        <begin position="1"/>
        <end position="18"/>
    </location>
</feature>
<evidence type="ECO:0000259" key="3">
    <source>
        <dbReference type="Pfam" id="PF11954"/>
    </source>
</evidence>
<dbReference type="OrthoDB" id="284523at2"/>
<proteinExistence type="predicted"/>
<dbReference type="Proteomes" id="UP000324974">
    <property type="component" value="Chromosome"/>
</dbReference>
<dbReference type="InterPro" id="IPR001466">
    <property type="entry name" value="Beta-lactam-related"/>
</dbReference>
<dbReference type="InterPro" id="IPR021860">
    <property type="entry name" value="Peptidase_S12_Pab87-rel_C"/>
</dbReference>
<dbReference type="Pfam" id="PF11954">
    <property type="entry name" value="DUF3471"/>
    <property type="match status" value="1"/>
</dbReference>
<feature type="domain" description="Peptidase S12 Pab87-related C-terminal" evidence="3">
    <location>
        <begin position="403"/>
        <end position="476"/>
    </location>
</feature>
<dbReference type="InterPro" id="IPR012338">
    <property type="entry name" value="Beta-lactam/transpept-like"/>
</dbReference>
<feature type="domain" description="Beta-lactamase-related" evidence="2">
    <location>
        <begin position="26"/>
        <end position="358"/>
    </location>
</feature>
<keyword evidence="1" id="KW-0732">Signal</keyword>
<protein>
    <submittedName>
        <fullName evidence="4">Serine hydrolase</fullName>
    </submittedName>
</protein>
<dbReference type="Gene3D" id="2.40.128.600">
    <property type="match status" value="1"/>
</dbReference>
<dbReference type="AlphaFoldDB" id="A0A5C1AMK3"/>
<dbReference type="SUPFAM" id="SSF56601">
    <property type="entry name" value="beta-lactamase/transpeptidase-like"/>
    <property type="match status" value="1"/>
</dbReference>
<dbReference type="Gene3D" id="3.40.710.10">
    <property type="entry name" value="DD-peptidase/beta-lactamase superfamily"/>
    <property type="match status" value="1"/>
</dbReference>
<reference evidence="5" key="1">
    <citation type="submission" date="2019-08" db="EMBL/GenBank/DDBJ databases">
        <title>Limnoglobus roseus gen. nov., sp. nov., a novel freshwater planctomycete with a giant genome from the family Gemmataceae.</title>
        <authorList>
            <person name="Kulichevskaya I.S."/>
            <person name="Naumoff D.G."/>
            <person name="Miroshnikov K."/>
            <person name="Ivanova A."/>
            <person name="Philippov D.A."/>
            <person name="Hakobyan A."/>
            <person name="Rijpstra I.C."/>
            <person name="Sinninghe Damste J.S."/>
            <person name="Liesack W."/>
            <person name="Dedysh S.N."/>
        </authorList>
    </citation>
    <scope>NUCLEOTIDE SEQUENCE [LARGE SCALE GENOMIC DNA]</scope>
    <source>
        <strain evidence="5">PX52</strain>
    </source>
</reference>
<gene>
    <name evidence="4" type="ORF">PX52LOC_06012</name>
</gene>
<evidence type="ECO:0000256" key="1">
    <source>
        <dbReference type="SAM" id="SignalP"/>
    </source>
</evidence>
<keyword evidence="4" id="KW-0378">Hydrolase</keyword>
<dbReference type="PANTHER" id="PTHR46825:SF15">
    <property type="entry name" value="BETA-LACTAMASE-RELATED DOMAIN-CONTAINING PROTEIN"/>
    <property type="match status" value="1"/>
</dbReference>
<evidence type="ECO:0000259" key="2">
    <source>
        <dbReference type="Pfam" id="PF00144"/>
    </source>
</evidence>
<evidence type="ECO:0000313" key="5">
    <source>
        <dbReference type="Proteomes" id="UP000324974"/>
    </source>
</evidence>
<keyword evidence="5" id="KW-1185">Reference proteome</keyword>
<dbReference type="GO" id="GO:0016787">
    <property type="term" value="F:hydrolase activity"/>
    <property type="evidence" value="ECO:0007669"/>
    <property type="project" value="UniProtKB-KW"/>
</dbReference>
<dbReference type="PANTHER" id="PTHR46825">
    <property type="entry name" value="D-ALANYL-D-ALANINE-CARBOXYPEPTIDASE/ENDOPEPTIDASE AMPH"/>
    <property type="match status" value="1"/>
</dbReference>
<evidence type="ECO:0000313" key="4">
    <source>
        <dbReference type="EMBL" id="QEL18962.1"/>
    </source>
</evidence>
<dbReference type="InterPro" id="IPR050491">
    <property type="entry name" value="AmpC-like"/>
</dbReference>
<accession>A0A5C1AMK3</accession>
<feature type="chain" id="PRO_5022667423" evidence="1">
    <location>
        <begin position="19"/>
        <end position="491"/>
    </location>
</feature>
<name>A0A5C1AMK3_9BACT</name>
<organism evidence="4 5">
    <name type="scientific">Limnoglobus roseus</name>
    <dbReference type="NCBI Taxonomy" id="2598579"/>
    <lineage>
        <taxon>Bacteria</taxon>
        <taxon>Pseudomonadati</taxon>
        <taxon>Planctomycetota</taxon>
        <taxon>Planctomycetia</taxon>
        <taxon>Gemmatales</taxon>
        <taxon>Gemmataceae</taxon>
        <taxon>Limnoglobus</taxon>
    </lineage>
</organism>
<sequence length="491" mass="54494">MRFLAAALLFATTPILSAADLDSTVIDRTVATALQRWHVPGAVIAVVQSDRAFVSGHGVKKLGAMEPPTPTTLLPLASCTKAVTTTLMAMLVDERKLDWDDPVRKHVSTFHLSEPHADALVTLRDLVSHRTGVKGHDLLWYHAPWDEDEVFRRIDRLPVERTFRGSYEYSTILFMVAGRAAQNRGEKPWADLVRERITGPLGMKSVLFSTRDPKFANADRMTGHSGGTDGRITPVPFYETDVPNSAGSIHLSGEDFVPWLKFHLAGGVHAGRALVSKESLAETKRPLNPLPMEGNLRRMNPDTVQMTYAMGWLAYDYRGHAVVAHGGMIDGFRVQVSLFPQDNLGIAIVNNLHETKMNQAVTNNLADRALGLPPKDWDAVLLDAVKIDAAQRAAEDEVRRKARRAKVPPSFAAGDYAGKYIDPAYGEAEIRVEKGQLVWRWSSFVVGIEHWEGDVFRFTSGFLEDRMIGFRVGKNGPTAFAFEGRVFEKKE</sequence>